<proteinExistence type="predicted"/>
<dbReference type="Proteomes" id="UP001146793">
    <property type="component" value="Unassembled WGS sequence"/>
</dbReference>
<feature type="compositionally biased region" description="Basic residues" evidence="1">
    <location>
        <begin position="177"/>
        <end position="214"/>
    </location>
</feature>
<gene>
    <name evidence="2" type="ORF">M0812_27014</name>
</gene>
<accession>A0AAV7YFH0</accession>
<feature type="compositionally biased region" description="Basic and acidic residues" evidence="1">
    <location>
        <begin position="442"/>
        <end position="457"/>
    </location>
</feature>
<name>A0AAV7YFH0_9EUKA</name>
<feature type="compositionally biased region" description="Basic and acidic residues" evidence="1">
    <location>
        <begin position="382"/>
        <end position="430"/>
    </location>
</feature>
<evidence type="ECO:0000313" key="3">
    <source>
        <dbReference type="Proteomes" id="UP001146793"/>
    </source>
</evidence>
<dbReference type="EMBL" id="JANTQA010000063">
    <property type="protein sequence ID" value="KAJ3427429.1"/>
    <property type="molecule type" value="Genomic_DNA"/>
</dbReference>
<feature type="compositionally biased region" description="Basic residues" evidence="1">
    <location>
        <begin position="431"/>
        <end position="441"/>
    </location>
</feature>
<dbReference type="AlphaFoldDB" id="A0AAV7YFH0"/>
<feature type="region of interest" description="Disordered" evidence="1">
    <location>
        <begin position="366"/>
        <end position="481"/>
    </location>
</feature>
<feature type="compositionally biased region" description="Low complexity" evidence="1">
    <location>
        <begin position="54"/>
        <end position="68"/>
    </location>
</feature>
<organism evidence="2 3">
    <name type="scientific">Anaeramoeba flamelloides</name>
    <dbReference type="NCBI Taxonomy" id="1746091"/>
    <lineage>
        <taxon>Eukaryota</taxon>
        <taxon>Metamonada</taxon>
        <taxon>Anaeramoebidae</taxon>
        <taxon>Anaeramoeba</taxon>
    </lineage>
</organism>
<feature type="compositionally biased region" description="Basic and acidic residues" evidence="1">
    <location>
        <begin position="466"/>
        <end position="481"/>
    </location>
</feature>
<feature type="compositionally biased region" description="Acidic residues" evidence="1">
    <location>
        <begin position="370"/>
        <end position="381"/>
    </location>
</feature>
<evidence type="ECO:0000313" key="2">
    <source>
        <dbReference type="EMBL" id="KAJ3427429.1"/>
    </source>
</evidence>
<feature type="compositionally biased region" description="Low complexity" evidence="1">
    <location>
        <begin position="141"/>
        <end position="151"/>
    </location>
</feature>
<reference evidence="2" key="1">
    <citation type="submission" date="2022-08" db="EMBL/GenBank/DDBJ databases">
        <title>Novel sulphate-reducing endosymbionts in the free-living metamonad Anaeramoeba.</title>
        <authorList>
            <person name="Jerlstrom-Hultqvist J."/>
            <person name="Cepicka I."/>
            <person name="Gallot-Lavallee L."/>
            <person name="Salas-Leiva D."/>
            <person name="Curtis B.A."/>
            <person name="Zahonova K."/>
            <person name="Pipaliya S."/>
            <person name="Dacks J."/>
            <person name="Roger A.J."/>
        </authorList>
    </citation>
    <scope>NUCLEOTIDE SEQUENCE</scope>
    <source>
        <strain evidence="2">Busselton2</strain>
    </source>
</reference>
<protein>
    <submittedName>
        <fullName evidence="2">Uncharacterized protein</fullName>
    </submittedName>
</protein>
<feature type="region of interest" description="Disordered" evidence="1">
    <location>
        <begin position="132"/>
        <end position="214"/>
    </location>
</feature>
<feature type="compositionally biased region" description="Basic residues" evidence="1">
    <location>
        <begin position="154"/>
        <end position="170"/>
    </location>
</feature>
<feature type="region of interest" description="Disordered" evidence="1">
    <location>
        <begin position="33"/>
        <end position="68"/>
    </location>
</feature>
<evidence type="ECO:0000256" key="1">
    <source>
        <dbReference type="SAM" id="MobiDB-lite"/>
    </source>
</evidence>
<sequence length="481" mass="57977">MNRSQWNNSQSFYPNHQQLNYPQLQQYLQNPNQNQNQLHSQQIDHFRSNPNPKQQQQQQQQQQNQTQLQNQRGNLVLNQQPKNPQRLYLSRSLPIDFQVPYPRSVQQQAQNQKQLQNQNHQFWKEIEDKQNKKISTVPSSQWKQNQQQQQQQEKKKKTNNKQKQIQKQKHQQQQQQLRKRKPTNSFKHPKHQKKKKPLMPRRRNQKKNHKYKKKKTFNHLLADNCLAINSPNVDLKEKNKYRLSAPKNSTSRLIPRKRPMILHRSDSTSGFFIDENGSFETLIDSSIFDSPLVKTILDENFDIDEKQLKEKVCQTDQFQEQLKDKEIKSKNLYHRMLLNYIKTLRNQNEELGYKLITATDELLELKNDNNEVEQNNENENENETKTEDEQKSQKQNKLENKLKNEIEIKDFKNTKNEMENEMEKKKEKEKEKKKKKGKKKKNENEKNKKEKEKEKENLNTQSTKNLLEKKKSNQNELNIEK</sequence>
<comment type="caution">
    <text evidence="2">The sequence shown here is derived from an EMBL/GenBank/DDBJ whole genome shotgun (WGS) entry which is preliminary data.</text>
</comment>